<comment type="caution">
    <text evidence="2">The sequence shown here is derived from an EMBL/GenBank/DDBJ whole genome shotgun (WGS) entry which is preliminary data.</text>
</comment>
<evidence type="ECO:0000313" key="2">
    <source>
        <dbReference type="EMBL" id="KAJ8884712.1"/>
    </source>
</evidence>
<evidence type="ECO:0000259" key="1">
    <source>
        <dbReference type="Pfam" id="PF18701"/>
    </source>
</evidence>
<keyword evidence="3" id="KW-1185">Reference proteome</keyword>
<dbReference type="Proteomes" id="UP001159363">
    <property type="component" value="Chromosome 4"/>
</dbReference>
<dbReference type="InterPro" id="IPR040676">
    <property type="entry name" value="DUF5641"/>
</dbReference>
<dbReference type="Pfam" id="PF18701">
    <property type="entry name" value="DUF5641"/>
    <property type="match status" value="1"/>
</dbReference>
<evidence type="ECO:0000313" key="3">
    <source>
        <dbReference type="Proteomes" id="UP001159363"/>
    </source>
</evidence>
<feature type="domain" description="DUF5641" evidence="1">
    <location>
        <begin position="891"/>
        <end position="969"/>
    </location>
</feature>
<gene>
    <name evidence="2" type="ORF">PR048_016570</name>
</gene>
<sequence>MAELQSVLLRLRLSEGRFKHAYDLVQVVANDSSKRNLFVVTSHDLPKVDGDYIMVELAAVETANELLEVNLDGYFADLDENYFLEMTTVVARTDVSKRTLNDEFAVNMVYTTLKKQWKMTLRIELPSLKNTAKPNRFNTQTVKSKPIKAVSNWRQPHTQAYLKYLPSFVQGGCCLHTKIHKLYKCPKFDKQNTKEQFSLVKQHIYVVFELQIAVSLCEASHHTLLHFEQKGVENMSPDKSEAASAQMIARVFLDIASQVSFITEGCIQRLGQQTPVMITPCDAPDLQFAVDVFVFPCTTNHFPSVKLSQEECRSVAHMKLAHPSFDTPRPDYVAMGHVEKAPEFQLSFSPAYYIPNHCVITTESSSSKLCVVFDASSKSSTGVSLNDTMLMRLSGFTADIKHMYRQIFVCSNHQNFQRIVWCFDDDSLVEDYRLKTVPYEDSSSQYLAIRTLHVLQTDMYVDDVVSGSSSVKSALVLQEKLIALLAAESFKTRKATSNPDGSTYELHGFCGSLKIRYAAVTYLCITNNDDSIVTYLLAGKSKVALVRTKPLTRLKLCGTLLLPQLIHNALEICNTADCASRDLLPTQLINHPLWWTGPSWSWAPSDHDQRPVNPSVLEHKVLLLRVQSIVFQDELAAFRKYEYSSPPIHKLSPFIDKASMLRVGRRHQNSDLPFEQKHTVLLPKSHPLTNLKIRLHYYETNHQPGLRTLQGILREQFWILSDRHAISRLLHHCVQCWKARPSSCTPVIGNLPAFSRTGVDYAGPFSIKPEHKCFIARRGRLSDVYSDCETNFVRAHNPVVDLQQLLMSHSSRKLVVDCHLSRVIGKQILTFKELYTMVVQVEAILNWRPVCPLSSDANYFCTLTPGHFLKLERLVTMPEPDLGEVKENRLQWHHNYLHILQQRSKWKHQGPQLRLNQLVLIKEDHIHFLQWHLGRVAEFHPGSDGVARVATVRTSHELIKRPAVKLCPLRTDNLNIHFKVGGMFGVYIVYIVDCGYELGLFVNRLLATLHTAGNFPLPMLATLLVDALLEEFLAMPLAFCITEVGFIASTWDVISVMF</sequence>
<accession>A0ABQ9HK58</accession>
<proteinExistence type="predicted"/>
<dbReference type="EMBL" id="JARBHB010000005">
    <property type="protein sequence ID" value="KAJ8884712.1"/>
    <property type="molecule type" value="Genomic_DNA"/>
</dbReference>
<dbReference type="Pfam" id="PF05380">
    <property type="entry name" value="Peptidase_A17"/>
    <property type="match status" value="1"/>
</dbReference>
<dbReference type="InterPro" id="IPR008042">
    <property type="entry name" value="Retrotrans_Pao"/>
</dbReference>
<protein>
    <recommendedName>
        <fullName evidence="1">DUF5641 domain-containing protein</fullName>
    </recommendedName>
</protein>
<reference evidence="2 3" key="1">
    <citation type="submission" date="2023-02" db="EMBL/GenBank/DDBJ databases">
        <title>LHISI_Scaffold_Assembly.</title>
        <authorList>
            <person name="Stuart O.P."/>
            <person name="Cleave R."/>
            <person name="Magrath M.J.L."/>
            <person name="Mikheyev A.S."/>
        </authorList>
    </citation>
    <scope>NUCLEOTIDE SEQUENCE [LARGE SCALE GENOMIC DNA]</scope>
    <source>
        <strain evidence="2">Daus_M_001</strain>
        <tissue evidence="2">Leg muscle</tissue>
    </source>
</reference>
<name>A0ABQ9HK58_9NEOP</name>
<dbReference type="PANTHER" id="PTHR47331">
    <property type="entry name" value="PHD-TYPE DOMAIN-CONTAINING PROTEIN"/>
    <property type="match status" value="1"/>
</dbReference>
<organism evidence="2 3">
    <name type="scientific">Dryococelus australis</name>
    <dbReference type="NCBI Taxonomy" id="614101"/>
    <lineage>
        <taxon>Eukaryota</taxon>
        <taxon>Metazoa</taxon>
        <taxon>Ecdysozoa</taxon>
        <taxon>Arthropoda</taxon>
        <taxon>Hexapoda</taxon>
        <taxon>Insecta</taxon>
        <taxon>Pterygota</taxon>
        <taxon>Neoptera</taxon>
        <taxon>Polyneoptera</taxon>
        <taxon>Phasmatodea</taxon>
        <taxon>Verophasmatodea</taxon>
        <taxon>Anareolatae</taxon>
        <taxon>Phasmatidae</taxon>
        <taxon>Eurycanthinae</taxon>
        <taxon>Dryococelus</taxon>
    </lineage>
</organism>